<proteinExistence type="predicted"/>
<dbReference type="Proteomes" id="UP000182229">
    <property type="component" value="Unassembled WGS sequence"/>
</dbReference>
<dbReference type="SUPFAM" id="SSF140663">
    <property type="entry name" value="TTHA0068-like"/>
    <property type="match status" value="1"/>
</dbReference>
<comment type="caution">
    <text evidence="1">The sequence shown here is derived from an EMBL/GenBank/DDBJ whole genome shotgun (WGS) entry which is preliminary data.</text>
</comment>
<evidence type="ECO:0008006" key="3">
    <source>
        <dbReference type="Google" id="ProtNLM"/>
    </source>
</evidence>
<protein>
    <recommendedName>
        <fullName evidence="3">DUF309 domain-containing protein</fullName>
    </recommendedName>
</protein>
<dbReference type="InterPro" id="IPR023203">
    <property type="entry name" value="TTHA0068_sf"/>
</dbReference>
<dbReference type="AlphaFoldDB" id="A0A1L9B4G1"/>
<sequence>MPRAFATCLAEGMTLFNAGAFHAAHEAWEEAWRHEHGPRRLLLQGLILAAAGWLKRDAGNTRGSWTLFSRALERMEPLAPLCEGVDVDRLRRDITRWRAGEGTDRPLLVWPLDASGGER</sequence>
<dbReference type="Gene3D" id="1.10.3450.10">
    <property type="entry name" value="TTHA0068-like"/>
    <property type="match status" value="1"/>
</dbReference>
<reference evidence="2" key="1">
    <citation type="submission" date="2016-11" db="EMBL/GenBank/DDBJ databases">
        <authorList>
            <person name="Shukria A."/>
            <person name="Stevens D.C."/>
        </authorList>
    </citation>
    <scope>NUCLEOTIDE SEQUENCE [LARGE SCALE GENOMIC DNA]</scope>
    <source>
        <strain evidence="2">Cbfe23</strain>
    </source>
</reference>
<name>A0A1L9B4G1_9BACT</name>
<dbReference type="STRING" id="83449.BON30_27840"/>
<evidence type="ECO:0000313" key="1">
    <source>
        <dbReference type="EMBL" id="OJH37142.1"/>
    </source>
</evidence>
<accession>A0A1L9B4G1</accession>
<evidence type="ECO:0000313" key="2">
    <source>
        <dbReference type="Proteomes" id="UP000182229"/>
    </source>
</evidence>
<keyword evidence="2" id="KW-1185">Reference proteome</keyword>
<dbReference type="PANTHER" id="PTHR34796">
    <property type="entry name" value="EXPRESSED PROTEIN"/>
    <property type="match status" value="1"/>
</dbReference>
<dbReference type="PANTHER" id="PTHR34796:SF1">
    <property type="entry name" value="EXPRESSED PROTEIN"/>
    <property type="match status" value="1"/>
</dbReference>
<dbReference type="EMBL" id="MPIN01000008">
    <property type="protein sequence ID" value="OJH37142.1"/>
    <property type="molecule type" value="Genomic_DNA"/>
</dbReference>
<dbReference type="Pfam" id="PF03745">
    <property type="entry name" value="DUF309"/>
    <property type="match status" value="1"/>
</dbReference>
<organism evidence="1 2">
    <name type="scientific">Cystobacter ferrugineus</name>
    <dbReference type="NCBI Taxonomy" id="83449"/>
    <lineage>
        <taxon>Bacteria</taxon>
        <taxon>Pseudomonadati</taxon>
        <taxon>Myxococcota</taxon>
        <taxon>Myxococcia</taxon>
        <taxon>Myxococcales</taxon>
        <taxon>Cystobacterineae</taxon>
        <taxon>Archangiaceae</taxon>
        <taxon>Cystobacter</taxon>
    </lineage>
</organism>
<gene>
    <name evidence="1" type="ORF">BON30_27840</name>
</gene>
<reference evidence="1 2" key="2">
    <citation type="submission" date="2016-12" db="EMBL/GenBank/DDBJ databases">
        <title>Draft Genome Sequence of Cystobacter ferrugineus Strain Cbfe23.</title>
        <authorList>
            <person name="Akbar S."/>
            <person name="Dowd S.E."/>
            <person name="Stevens D.C."/>
        </authorList>
    </citation>
    <scope>NUCLEOTIDE SEQUENCE [LARGE SCALE GENOMIC DNA]</scope>
    <source>
        <strain evidence="1 2">Cbfe23</strain>
    </source>
</reference>
<dbReference type="InterPro" id="IPR005500">
    <property type="entry name" value="DUF309"/>
</dbReference>